<gene>
    <name evidence="5" type="primary">icmH</name>
    <name evidence="5" type="ORF">KZJ38_30580</name>
</gene>
<dbReference type="RefSeq" id="WP_219800804.1">
    <property type="nucleotide sequence ID" value="NZ_CP080096.1"/>
</dbReference>
<dbReference type="InterPro" id="IPR017732">
    <property type="entry name" value="T4/T6SS_DotU"/>
</dbReference>
<feature type="compositionally biased region" description="Basic and acidic residues" evidence="2">
    <location>
        <begin position="1"/>
        <end position="12"/>
    </location>
</feature>
<feature type="region of interest" description="Disordered" evidence="2">
    <location>
        <begin position="1"/>
        <end position="69"/>
    </location>
</feature>
<evidence type="ECO:0000256" key="3">
    <source>
        <dbReference type="SAM" id="Phobius"/>
    </source>
</evidence>
<dbReference type="Gene3D" id="1.25.40.590">
    <property type="entry name" value="Type IV / VI secretion system, DotU"/>
    <property type="match status" value="1"/>
</dbReference>
<evidence type="ECO:0000313" key="5">
    <source>
        <dbReference type="EMBL" id="QYD71374.1"/>
    </source>
</evidence>
<name>A0ABX8UR61_9BURK</name>
<evidence type="ECO:0000256" key="2">
    <source>
        <dbReference type="SAM" id="MobiDB-lite"/>
    </source>
</evidence>
<protein>
    <submittedName>
        <fullName evidence="5">Type IVB secretion system protein IcmH/DotU</fullName>
    </submittedName>
</protein>
<feature type="compositionally biased region" description="Low complexity" evidence="2">
    <location>
        <begin position="48"/>
        <end position="58"/>
    </location>
</feature>
<dbReference type="Proteomes" id="UP000826462">
    <property type="component" value="Chromosome 2"/>
</dbReference>
<dbReference type="InterPro" id="IPR036737">
    <property type="entry name" value="OmpA-like_sf"/>
</dbReference>
<proteinExistence type="predicted"/>
<dbReference type="PANTHER" id="PTHR38033:SF1">
    <property type="entry name" value="DOTU FAMILY TYPE IV_VI SECRETION SYSTEM PROTEIN"/>
    <property type="match status" value="1"/>
</dbReference>
<keyword evidence="3" id="KW-1133">Transmembrane helix</keyword>
<evidence type="ECO:0000313" key="6">
    <source>
        <dbReference type="Proteomes" id="UP000826462"/>
    </source>
</evidence>
<dbReference type="InterPro" id="IPR006665">
    <property type="entry name" value="OmpA-like"/>
</dbReference>
<organism evidence="5 6">
    <name type="scientific">Paraburkholderia edwinii</name>
    <dbReference type="NCBI Taxonomy" id="2861782"/>
    <lineage>
        <taxon>Bacteria</taxon>
        <taxon>Pseudomonadati</taxon>
        <taxon>Pseudomonadota</taxon>
        <taxon>Betaproteobacteria</taxon>
        <taxon>Burkholderiales</taxon>
        <taxon>Burkholderiaceae</taxon>
        <taxon>Paraburkholderia</taxon>
    </lineage>
</organism>
<dbReference type="CDD" id="cd07185">
    <property type="entry name" value="OmpA_C-like"/>
    <property type="match status" value="1"/>
</dbReference>
<feature type="region of interest" description="Disordered" evidence="2">
    <location>
        <begin position="449"/>
        <end position="487"/>
    </location>
</feature>
<dbReference type="Pfam" id="PF09850">
    <property type="entry name" value="DotU"/>
    <property type="match status" value="1"/>
</dbReference>
<dbReference type="NCBIfam" id="TIGR03349">
    <property type="entry name" value="IV_VI_DotU"/>
    <property type="match status" value="1"/>
</dbReference>
<dbReference type="PANTHER" id="PTHR38033">
    <property type="entry name" value="MEMBRANE PROTEIN-RELATED"/>
    <property type="match status" value="1"/>
</dbReference>
<keyword evidence="6" id="KW-1185">Reference proteome</keyword>
<dbReference type="InterPro" id="IPR038522">
    <property type="entry name" value="T4/T6SS_DotU_sf"/>
</dbReference>
<dbReference type="NCBIfam" id="NF038228">
    <property type="entry name" value="IcmH_DotU_IVB"/>
    <property type="match status" value="1"/>
</dbReference>
<feature type="domain" description="OmpA-like" evidence="4">
    <location>
        <begin position="366"/>
        <end position="487"/>
    </location>
</feature>
<sequence length="487" mass="52521">MNTGNRRDHRDNPAVQNDATVVRPQGGAHANPSDDDATRIVAPQGPRSSNASNASNASQGPQGTYAAHTMGASGDATVVAGSAARREQPALRAELGDFVSGVANPIVRAANPLLLLAVQLRHSVAPPADVARLREQAVAEVHSFERYAQDAGLGTQTVMAARYVLCTMLDEAVNSSPWGELTGWAQKTLLVTFHGETYGGMKFFQILERLSLDFSRHLDLIELMYICLALGFGGRYLVEPGGLARLADIQEDLYRRIRGLREAPAAELAPHWRGIEDRRNPLMRYVPLWVVAAAAAVVLLGVFLFFYTKLNALAEPVGAQLAKIGLEDAPPPQSVARPPAPVRKTLKQLLAPQEQAGQLSIEDKPDGEETVRLAAAGLFASSSADIAASEIPLLRRITWALNQVHGRAIVVGHTDDQPVRSLKFKDNFALSAARAQNTEQILAQGLDDPRRLESSGAGSSQPVATPPDTPENRARNRRVEIVFIPEN</sequence>
<dbReference type="PROSITE" id="PS51123">
    <property type="entry name" value="OMPA_2"/>
    <property type="match status" value="1"/>
</dbReference>
<dbReference type="SUPFAM" id="SSF103088">
    <property type="entry name" value="OmpA-like"/>
    <property type="match status" value="1"/>
</dbReference>
<accession>A0ABX8UR61</accession>
<dbReference type="Pfam" id="PF00691">
    <property type="entry name" value="OmpA"/>
    <property type="match status" value="1"/>
</dbReference>
<feature type="transmembrane region" description="Helical" evidence="3">
    <location>
        <begin position="286"/>
        <end position="307"/>
    </location>
</feature>
<evidence type="ECO:0000256" key="1">
    <source>
        <dbReference type="PROSITE-ProRule" id="PRU00473"/>
    </source>
</evidence>
<keyword evidence="3" id="KW-0812">Transmembrane</keyword>
<keyword evidence="1 3" id="KW-0472">Membrane</keyword>
<dbReference type="Gene3D" id="3.30.1330.60">
    <property type="entry name" value="OmpA-like domain"/>
    <property type="match status" value="1"/>
</dbReference>
<reference evidence="5 6" key="1">
    <citation type="submission" date="2021-07" db="EMBL/GenBank/DDBJ databases">
        <title>Paraburkholderia edwinii protects Aspergillus sp. from phenazines by acting as a toxin sponge.</title>
        <authorList>
            <person name="Dahlstrom K.M."/>
            <person name="Newman D.K."/>
        </authorList>
    </citation>
    <scope>NUCLEOTIDE SEQUENCE [LARGE SCALE GENOMIC DNA]</scope>
    <source>
        <strain evidence="5 6">Pe01</strain>
    </source>
</reference>
<evidence type="ECO:0000259" key="4">
    <source>
        <dbReference type="PROSITE" id="PS51123"/>
    </source>
</evidence>
<feature type="compositionally biased region" description="Basic and acidic residues" evidence="2">
    <location>
        <begin position="470"/>
        <end position="480"/>
    </location>
</feature>
<dbReference type="EMBL" id="CP080096">
    <property type="protein sequence ID" value="QYD71374.1"/>
    <property type="molecule type" value="Genomic_DNA"/>
</dbReference>